<dbReference type="AlphaFoldDB" id="A0A0E9Q9W1"/>
<reference evidence="1" key="1">
    <citation type="submission" date="2014-11" db="EMBL/GenBank/DDBJ databases">
        <authorList>
            <person name="Amaro Gonzalez C."/>
        </authorList>
    </citation>
    <scope>NUCLEOTIDE SEQUENCE</scope>
</reference>
<evidence type="ECO:0000313" key="1">
    <source>
        <dbReference type="EMBL" id="JAH13549.1"/>
    </source>
</evidence>
<sequence length="42" mass="4569">MGQITEFGIPRLSSDMSVTKTYYGLEVSSLNAQVDCCGPEQI</sequence>
<protein>
    <submittedName>
        <fullName evidence="1">Uncharacterized protein</fullName>
    </submittedName>
</protein>
<dbReference type="EMBL" id="GBXM01095028">
    <property type="protein sequence ID" value="JAH13549.1"/>
    <property type="molecule type" value="Transcribed_RNA"/>
</dbReference>
<accession>A0A0E9Q9W1</accession>
<proteinExistence type="predicted"/>
<organism evidence="1">
    <name type="scientific">Anguilla anguilla</name>
    <name type="common">European freshwater eel</name>
    <name type="synonym">Muraena anguilla</name>
    <dbReference type="NCBI Taxonomy" id="7936"/>
    <lineage>
        <taxon>Eukaryota</taxon>
        <taxon>Metazoa</taxon>
        <taxon>Chordata</taxon>
        <taxon>Craniata</taxon>
        <taxon>Vertebrata</taxon>
        <taxon>Euteleostomi</taxon>
        <taxon>Actinopterygii</taxon>
        <taxon>Neopterygii</taxon>
        <taxon>Teleostei</taxon>
        <taxon>Anguilliformes</taxon>
        <taxon>Anguillidae</taxon>
        <taxon>Anguilla</taxon>
    </lineage>
</organism>
<reference evidence="1" key="2">
    <citation type="journal article" date="2015" name="Fish Shellfish Immunol.">
        <title>Early steps in the European eel (Anguilla anguilla)-Vibrio vulnificus interaction in the gills: Role of the RtxA13 toxin.</title>
        <authorList>
            <person name="Callol A."/>
            <person name="Pajuelo D."/>
            <person name="Ebbesson L."/>
            <person name="Teles M."/>
            <person name="MacKenzie S."/>
            <person name="Amaro C."/>
        </authorList>
    </citation>
    <scope>NUCLEOTIDE SEQUENCE</scope>
</reference>
<name>A0A0E9Q9W1_ANGAN</name>